<evidence type="ECO:0000259" key="6">
    <source>
        <dbReference type="PROSITE" id="PS51012"/>
    </source>
</evidence>
<evidence type="ECO:0000256" key="4">
    <source>
        <dbReference type="ARBA" id="ARBA00023136"/>
    </source>
</evidence>
<reference evidence="7" key="1">
    <citation type="submission" date="2016-02" db="EMBL/GenBank/DDBJ databases">
        <title>Genomic sequence of a clinical Staphylococcus hominis isolate.</title>
        <authorList>
            <person name="McClure J.M."/>
            <person name="Zhang K."/>
        </authorList>
    </citation>
    <scope>NUCLEOTIDE SEQUENCE</scope>
    <source>
        <strain evidence="7">C34847</strain>
    </source>
</reference>
<comment type="subcellular location">
    <subcellularLocation>
        <location evidence="1">Membrane</location>
        <topology evidence="1">Multi-pass membrane protein</topology>
    </subcellularLocation>
</comment>
<evidence type="ECO:0000313" key="7">
    <source>
        <dbReference type="EMBL" id="AVI05372.1"/>
    </source>
</evidence>
<dbReference type="RefSeq" id="WP_017174648.1">
    <property type="nucleotide sequence ID" value="NZ_CP014107.1"/>
</dbReference>
<sequence length="244" mass="28282">MNNIALLKTEFKIIFRKKLTTFLSIILPVGFYLLFTSLLDLPEEAKQQFYKEYMYSMTVFSLMSFCLMQFPIEIIEERNTGWFKRLMVTPLSSKTYFTTKMIKTILLFLLAIILIFTVAHLYKHVNMSIQQWLLSGVSLWIGASLFLTLGLIIAQFNETQKASSLANIVNMVLAILGGLWFPIQTFPSWLQRISNITPTYHLKNFALELAKNQGLNITSLFILIVYSILFLIITVWINHRKEVS</sequence>
<evidence type="ECO:0000313" key="8">
    <source>
        <dbReference type="EMBL" id="MCM5672938.1"/>
    </source>
</evidence>
<evidence type="ECO:0000313" key="9">
    <source>
        <dbReference type="Proteomes" id="UP000665944"/>
    </source>
</evidence>
<name>A0A3S7GVR5_STAHO</name>
<dbReference type="InterPro" id="IPR047817">
    <property type="entry name" value="ABC2_TM_bact-type"/>
</dbReference>
<reference evidence="8 9" key="2">
    <citation type="submission" date="2022-06" db="EMBL/GenBank/DDBJ databases">
        <title>Staphylococcus hominis ShoR14 genome sequence.</title>
        <authorList>
            <person name="Yeo C.C."/>
            <person name="Chew C.H."/>
            <person name="Che Hamzah A.M."/>
            <person name="Al-Trad E.I."/>
        </authorList>
    </citation>
    <scope>NUCLEOTIDE SEQUENCE [LARGE SCALE GENOMIC DNA]</scope>
    <source>
        <strain evidence="8 9">ShoR14</strain>
    </source>
</reference>
<protein>
    <submittedName>
        <fullName evidence="7">ABC transporter permease</fullName>
    </submittedName>
</protein>
<dbReference type="InterPro" id="IPR051784">
    <property type="entry name" value="Nod_factor_ABC_transporter"/>
</dbReference>
<feature type="transmembrane region" description="Helical" evidence="5">
    <location>
        <begin position="134"/>
        <end position="153"/>
    </location>
</feature>
<feature type="transmembrane region" description="Helical" evidence="5">
    <location>
        <begin position="165"/>
        <end position="183"/>
    </location>
</feature>
<feature type="domain" description="ABC transmembrane type-2" evidence="6">
    <location>
        <begin position="19"/>
        <end position="241"/>
    </location>
</feature>
<gene>
    <name evidence="7" type="ORF">AZE34_00895</name>
    <name evidence="8" type="ORF">J7T32_009320</name>
</gene>
<dbReference type="GO" id="GO:0043190">
    <property type="term" value="C:ATP-binding cassette (ABC) transporter complex"/>
    <property type="evidence" value="ECO:0007669"/>
    <property type="project" value="InterPro"/>
</dbReference>
<dbReference type="InterPro" id="IPR000412">
    <property type="entry name" value="ABC_2_transport"/>
</dbReference>
<feature type="transmembrane region" description="Helical" evidence="5">
    <location>
        <begin position="53"/>
        <end position="75"/>
    </location>
</feature>
<evidence type="ECO:0000256" key="5">
    <source>
        <dbReference type="SAM" id="Phobius"/>
    </source>
</evidence>
<dbReference type="AlphaFoldDB" id="A0A3S7GVR5"/>
<keyword evidence="2 5" id="KW-0812">Transmembrane</keyword>
<keyword evidence="4 5" id="KW-0472">Membrane</keyword>
<dbReference type="EMBL" id="JAGHKT020000015">
    <property type="protein sequence ID" value="MCM5672938.1"/>
    <property type="molecule type" value="Genomic_DNA"/>
</dbReference>
<dbReference type="PIRSF" id="PIRSF006648">
    <property type="entry name" value="DrrB"/>
    <property type="match status" value="1"/>
</dbReference>
<dbReference type="PROSITE" id="PS51012">
    <property type="entry name" value="ABC_TM2"/>
    <property type="match status" value="1"/>
</dbReference>
<dbReference type="PANTHER" id="PTHR43229">
    <property type="entry name" value="NODULATION PROTEIN J"/>
    <property type="match status" value="1"/>
</dbReference>
<dbReference type="InterPro" id="IPR013525">
    <property type="entry name" value="ABC2_TM"/>
</dbReference>
<feature type="transmembrane region" description="Helical" evidence="5">
    <location>
        <begin position="104"/>
        <end position="122"/>
    </location>
</feature>
<keyword evidence="9" id="KW-1185">Reference proteome</keyword>
<feature type="transmembrane region" description="Helical" evidence="5">
    <location>
        <begin position="217"/>
        <end position="237"/>
    </location>
</feature>
<dbReference type="Pfam" id="PF12698">
    <property type="entry name" value="ABC2_membrane_3"/>
    <property type="match status" value="1"/>
</dbReference>
<keyword evidence="3 5" id="KW-1133">Transmembrane helix</keyword>
<dbReference type="EMBL" id="CP014567">
    <property type="protein sequence ID" value="AVI05372.1"/>
    <property type="molecule type" value="Genomic_DNA"/>
</dbReference>
<evidence type="ECO:0000256" key="1">
    <source>
        <dbReference type="ARBA" id="ARBA00004141"/>
    </source>
</evidence>
<accession>A0A3S7GVR5</accession>
<proteinExistence type="predicted"/>
<dbReference type="Proteomes" id="UP000665944">
    <property type="component" value="Unassembled WGS sequence"/>
</dbReference>
<dbReference type="PANTHER" id="PTHR43229:SF2">
    <property type="entry name" value="NODULATION PROTEIN J"/>
    <property type="match status" value="1"/>
</dbReference>
<dbReference type="GO" id="GO:0140359">
    <property type="term" value="F:ABC-type transporter activity"/>
    <property type="evidence" value="ECO:0007669"/>
    <property type="project" value="InterPro"/>
</dbReference>
<evidence type="ECO:0000256" key="3">
    <source>
        <dbReference type="ARBA" id="ARBA00022989"/>
    </source>
</evidence>
<feature type="transmembrane region" description="Helical" evidence="5">
    <location>
        <begin position="21"/>
        <end position="41"/>
    </location>
</feature>
<organism evidence="7">
    <name type="scientific">Staphylococcus hominis</name>
    <dbReference type="NCBI Taxonomy" id="1290"/>
    <lineage>
        <taxon>Bacteria</taxon>
        <taxon>Bacillati</taxon>
        <taxon>Bacillota</taxon>
        <taxon>Bacilli</taxon>
        <taxon>Bacillales</taxon>
        <taxon>Staphylococcaceae</taxon>
        <taxon>Staphylococcus</taxon>
    </lineage>
</organism>
<evidence type="ECO:0000256" key="2">
    <source>
        <dbReference type="ARBA" id="ARBA00022692"/>
    </source>
</evidence>